<feature type="region of interest" description="Disordered" evidence="1">
    <location>
        <begin position="617"/>
        <end position="668"/>
    </location>
</feature>
<reference evidence="2" key="1">
    <citation type="submission" date="2013-12" db="EMBL/GenBank/DDBJ databases">
        <authorList>
            <person name="Omoto C.K."/>
            <person name="Sibley D."/>
            <person name="Venepally P."/>
            <person name="Hadjithomas M."/>
            <person name="Karamycheva S."/>
            <person name="Brunk B."/>
            <person name="Roos D."/>
            <person name="Caler E."/>
            <person name="Lorenzi H."/>
        </authorList>
    </citation>
    <scope>NUCLEOTIDE SEQUENCE</scope>
</reference>
<feature type="compositionally biased region" description="Basic and acidic residues" evidence="1">
    <location>
        <begin position="643"/>
        <end position="664"/>
    </location>
</feature>
<name>A0A023AXG0_GRENI</name>
<protein>
    <submittedName>
        <fullName evidence="2">Uncharacterized protein</fullName>
    </submittedName>
</protein>
<organism evidence="2 3">
    <name type="scientific">Gregarina niphandrodes</name>
    <name type="common">Septate eugregarine</name>
    <dbReference type="NCBI Taxonomy" id="110365"/>
    <lineage>
        <taxon>Eukaryota</taxon>
        <taxon>Sar</taxon>
        <taxon>Alveolata</taxon>
        <taxon>Apicomplexa</taxon>
        <taxon>Conoidasida</taxon>
        <taxon>Gregarinasina</taxon>
        <taxon>Eugregarinorida</taxon>
        <taxon>Gregarinidae</taxon>
        <taxon>Gregarina</taxon>
    </lineage>
</organism>
<dbReference type="GeneID" id="22915997"/>
<dbReference type="PANTHER" id="PTHR37031">
    <property type="entry name" value="METALLOPHOSPHATASE BINDING DOMAIN PROTEIN"/>
    <property type="match status" value="1"/>
</dbReference>
<evidence type="ECO:0000313" key="2">
    <source>
        <dbReference type="EMBL" id="EZG43317.1"/>
    </source>
</evidence>
<dbReference type="VEuPathDB" id="CryptoDB:GNI_176950"/>
<comment type="caution">
    <text evidence="2">The sequence shown here is derived from an EMBL/GenBank/DDBJ whole genome shotgun (WGS) entry which is preliminary data.</text>
</comment>
<evidence type="ECO:0000256" key="1">
    <source>
        <dbReference type="SAM" id="MobiDB-lite"/>
    </source>
</evidence>
<keyword evidence="3" id="KW-1185">Reference proteome</keyword>
<dbReference type="EMBL" id="AFNH02001331">
    <property type="protein sequence ID" value="EZG43317.1"/>
    <property type="molecule type" value="Genomic_DNA"/>
</dbReference>
<evidence type="ECO:0000313" key="3">
    <source>
        <dbReference type="Proteomes" id="UP000019763"/>
    </source>
</evidence>
<dbReference type="RefSeq" id="XP_011133427.1">
    <property type="nucleotide sequence ID" value="XM_011135125.1"/>
</dbReference>
<proteinExistence type="predicted"/>
<dbReference type="PANTHER" id="PTHR37031:SF2">
    <property type="entry name" value="PHOD-LIKE PHOSPHATASE METALLOPHOSPHATASE DOMAIN-CONTAINING PROTEIN"/>
    <property type="match status" value="1"/>
</dbReference>
<dbReference type="Proteomes" id="UP000019763">
    <property type="component" value="Unassembled WGS sequence"/>
</dbReference>
<gene>
    <name evidence="2" type="ORF">GNI_176950</name>
</gene>
<sequence length="793" mass="89330">MSNYIRQPHDVRSLDAETLAEHVSRAPRPTVLESALRSDVPNGVKIVVGPVIGFVTQTTARIWVMLSKEGSVSVRLIPSKLLDRDPSNLIDQIPSNLVLTNWLSLECVDKCCPVVFDFTDLLPNTRYSVECSLPIVGPAIASRFKTARAEDDRFQEAPMVVGFTNGCPMTERMLRPPEHVDWRDKVTGPRIISNMSWYTMQNMALDRELDMLVHTGNFLDTMRHDPVHFDARLKAVMGAGYKSQGLQPTMWDLAKAIYSSRAADQAFRHIEEECVLYWQRLFNEPLVKNTLANVPSLYFFNETEIGKMTVSSFLQHNGEGNGFTLDPRKIDDISSIFLIVAKRFVEAFNGTPESLHCAGCFKVGPVGIAHIDLKVWPFLSNRRETMIGDGGAVDKLLLSKALTSQGFFESSSMLLVIVQEPLSFNGNVWGLNRSARTTLLNELLCWRDAKNVGEREVLLVAGTASTATQAGLNDIVLTRYASPVSAFVRSFTDKRLELDDESLDRQEEASRRSRRPLTYRPELLEAPMRPGFMNLLVGSETTWFDLPHKFLPRNRVRELVVPFVNKTTHNASTAPSQSWTDNDVRVYNYNTAGAEGFATVVCDAEITKYSPGIHLLTPSRPITKDRRGNVGSSDEANEDLQAEDLRGEDLRSDGQRSEDLRDGSKPSQTDCVKFWTRLFLCPEPANRVPRRLAEKQRAVPSHEFHVGFENFATNDNVWFPLPDDEPERVYNRLPPTALTSGVFQAYREARLKNVILRLFRYQHRVPPSSTPPPLFLAMAVLWTKPAPRPLNPI</sequence>
<dbReference type="OrthoDB" id="2419400at2759"/>
<accession>A0A023AXG0</accession>
<dbReference type="AlphaFoldDB" id="A0A023AXG0"/>